<evidence type="ECO:0000313" key="3">
    <source>
        <dbReference type="Proteomes" id="UP001642484"/>
    </source>
</evidence>
<evidence type="ECO:0000256" key="1">
    <source>
        <dbReference type="SAM" id="MobiDB-lite"/>
    </source>
</evidence>
<feature type="compositionally biased region" description="Basic and acidic residues" evidence="1">
    <location>
        <begin position="91"/>
        <end position="116"/>
    </location>
</feature>
<feature type="region of interest" description="Disordered" evidence="1">
    <location>
        <begin position="1"/>
        <end position="25"/>
    </location>
</feature>
<dbReference type="EMBL" id="CAXAMN010004792">
    <property type="protein sequence ID" value="CAK9011064.1"/>
    <property type="molecule type" value="Genomic_DNA"/>
</dbReference>
<dbReference type="Proteomes" id="UP001642484">
    <property type="component" value="Unassembled WGS sequence"/>
</dbReference>
<sequence length="131" mass="15011">MSTERQLSSKMPPKASSSASKTVTKNSLDQLEIKLQSDVDWLTNQLVPKLKASTAKKAPYTFVNNSVNALGSKLSMQEAEAMQKTLKDMLTKRKKAEQEAEKKRLQEEEKKKKEELPEQEIPDDEFFKQYM</sequence>
<feature type="compositionally biased region" description="Low complexity" evidence="1">
    <location>
        <begin position="8"/>
        <end position="21"/>
    </location>
</feature>
<comment type="caution">
    <text evidence="2">The sequence shown here is derived from an EMBL/GenBank/DDBJ whole genome shotgun (WGS) entry which is preliminary data.</text>
</comment>
<name>A0ABP0JA43_9DINO</name>
<feature type="region of interest" description="Disordered" evidence="1">
    <location>
        <begin position="91"/>
        <end position="131"/>
    </location>
</feature>
<accession>A0ABP0JA43</accession>
<proteinExistence type="predicted"/>
<evidence type="ECO:0000313" key="2">
    <source>
        <dbReference type="EMBL" id="CAK9011064.1"/>
    </source>
</evidence>
<organism evidence="2 3">
    <name type="scientific">Durusdinium trenchii</name>
    <dbReference type="NCBI Taxonomy" id="1381693"/>
    <lineage>
        <taxon>Eukaryota</taxon>
        <taxon>Sar</taxon>
        <taxon>Alveolata</taxon>
        <taxon>Dinophyceae</taxon>
        <taxon>Suessiales</taxon>
        <taxon>Symbiodiniaceae</taxon>
        <taxon>Durusdinium</taxon>
    </lineage>
</organism>
<reference evidence="2 3" key="1">
    <citation type="submission" date="2024-02" db="EMBL/GenBank/DDBJ databases">
        <authorList>
            <person name="Chen Y."/>
            <person name="Shah S."/>
            <person name="Dougan E. K."/>
            <person name="Thang M."/>
            <person name="Chan C."/>
        </authorList>
    </citation>
    <scope>NUCLEOTIDE SEQUENCE [LARGE SCALE GENOMIC DNA]</scope>
</reference>
<protein>
    <submittedName>
        <fullName evidence="2">Uncharacterized protein</fullName>
    </submittedName>
</protein>
<gene>
    <name evidence="2" type="ORF">CCMP2556_LOCUS10323</name>
</gene>
<keyword evidence="3" id="KW-1185">Reference proteome</keyword>